<evidence type="ECO:0000256" key="1">
    <source>
        <dbReference type="SAM" id="MobiDB-lite"/>
    </source>
</evidence>
<proteinExistence type="predicted"/>
<dbReference type="AlphaFoldDB" id="A0AAV4RAX6"/>
<comment type="caution">
    <text evidence="2">The sequence shown here is derived from an EMBL/GenBank/DDBJ whole genome shotgun (WGS) entry which is preliminary data.</text>
</comment>
<sequence length="95" mass="10375">MARSGRAPHRDPNPAGGSDPHKDPFTPRRPQRVLGWVVLVFYSGSLSRNPHVASILKTVSFLATSLKCLCEAIKCNVHDLVAVGGCCLLPHRRSF</sequence>
<organism evidence="2 3">
    <name type="scientific">Caerostris extrusa</name>
    <name type="common">Bark spider</name>
    <name type="synonym">Caerostris bankana</name>
    <dbReference type="NCBI Taxonomy" id="172846"/>
    <lineage>
        <taxon>Eukaryota</taxon>
        <taxon>Metazoa</taxon>
        <taxon>Ecdysozoa</taxon>
        <taxon>Arthropoda</taxon>
        <taxon>Chelicerata</taxon>
        <taxon>Arachnida</taxon>
        <taxon>Araneae</taxon>
        <taxon>Araneomorphae</taxon>
        <taxon>Entelegynae</taxon>
        <taxon>Araneoidea</taxon>
        <taxon>Araneidae</taxon>
        <taxon>Caerostris</taxon>
    </lineage>
</organism>
<name>A0AAV4RAX6_CAEEX</name>
<accession>A0AAV4RAX6</accession>
<dbReference type="EMBL" id="BPLR01007553">
    <property type="protein sequence ID" value="GIY17826.1"/>
    <property type="molecule type" value="Genomic_DNA"/>
</dbReference>
<evidence type="ECO:0000313" key="2">
    <source>
        <dbReference type="EMBL" id="GIY17826.1"/>
    </source>
</evidence>
<dbReference type="Proteomes" id="UP001054945">
    <property type="component" value="Unassembled WGS sequence"/>
</dbReference>
<evidence type="ECO:0000313" key="3">
    <source>
        <dbReference type="Proteomes" id="UP001054945"/>
    </source>
</evidence>
<gene>
    <name evidence="2" type="ORF">CEXT_749431</name>
</gene>
<feature type="region of interest" description="Disordered" evidence="1">
    <location>
        <begin position="1"/>
        <end position="28"/>
    </location>
</feature>
<reference evidence="2 3" key="1">
    <citation type="submission" date="2021-06" db="EMBL/GenBank/DDBJ databases">
        <title>Caerostris extrusa draft genome.</title>
        <authorList>
            <person name="Kono N."/>
            <person name="Arakawa K."/>
        </authorList>
    </citation>
    <scope>NUCLEOTIDE SEQUENCE [LARGE SCALE GENOMIC DNA]</scope>
</reference>
<keyword evidence="3" id="KW-1185">Reference proteome</keyword>
<protein>
    <submittedName>
        <fullName evidence="2">Uncharacterized protein</fullName>
    </submittedName>
</protein>